<dbReference type="PANTHER" id="PTHR43513:SF3">
    <property type="entry name" value="DIHYDROOROTATE DEHYDROGENASE B (NAD(+)), ELECTRON TRANSFER SUBUNIT-RELATED"/>
    <property type="match status" value="1"/>
</dbReference>
<feature type="binding site" evidence="11">
    <location>
        <position position="226"/>
    </location>
    <ligand>
        <name>[2Fe-2S] cluster</name>
        <dbReference type="ChEBI" id="CHEBI:190135"/>
    </ligand>
</feature>
<sequence length="260" mass="27950">MIQEDMQVLEHQRIADGIYKLKLRGQLAEQIREPGQFVHVRVGGRSQSIAPLLRRPISISSADSAACTLTLIYRSGGLGTHLLSESAVGETVDVLGPLGHGFPVDAAPAGGNALLVGGGVGVPPLYGLSQALMSRGIQTTHILGFRSAKDVFYQQAFEAYGETYIMTEDGSCGKKGLVTDMLDRVSFDVAYACGPIPMLRALERRITKQPLFVSLEQRMGCGIGACMACVARTTDPQDSKGYRRVCCDGPVFKAREVELC</sequence>
<comment type="cofactor">
    <cofactor evidence="11">
        <name>[2Fe-2S] cluster</name>
        <dbReference type="ChEBI" id="CHEBI:190135"/>
    </cofactor>
    <text evidence="11">Binds 1 [2Fe-2S] cluster per subunit.</text>
</comment>
<evidence type="ECO:0000256" key="7">
    <source>
        <dbReference type="ARBA" id="ARBA00022975"/>
    </source>
</evidence>
<dbReference type="PROSITE" id="PS51384">
    <property type="entry name" value="FAD_FR"/>
    <property type="match status" value="1"/>
</dbReference>
<comment type="function">
    <text evidence="11">Responsible for channeling the electrons from the oxidation of dihydroorotate from the FMN redox center in the PyrD type B subunit to the ultimate electron acceptor NAD(+).</text>
</comment>
<dbReference type="InterPro" id="IPR017938">
    <property type="entry name" value="Riboflavin_synthase-like_b-brl"/>
</dbReference>
<reference evidence="13 14" key="1">
    <citation type="submission" date="2022-05" db="EMBL/GenBank/DDBJ databases">
        <title>Sporolactobacillus sp nov CPB3-1, isolated from tree bark (Mangifera indica L.).</title>
        <authorList>
            <person name="Phuengjayaem S."/>
            <person name="Tanasupawat S."/>
        </authorList>
    </citation>
    <scope>NUCLEOTIDE SEQUENCE [LARGE SCALE GENOMIC DNA]</scope>
    <source>
        <strain evidence="13 14">CPB3-1</strain>
    </source>
</reference>
<evidence type="ECO:0000256" key="4">
    <source>
        <dbReference type="ARBA" id="ARBA00022714"/>
    </source>
</evidence>
<dbReference type="PANTHER" id="PTHR43513">
    <property type="entry name" value="DIHYDROOROTATE DEHYDROGENASE B (NAD(+)), ELECTRON TRANSFER SUBUNIT"/>
    <property type="match status" value="1"/>
</dbReference>
<dbReference type="RefSeq" id="WP_249097248.1">
    <property type="nucleotide sequence ID" value="NZ_JAMAST010000002.1"/>
</dbReference>
<keyword evidence="2 11" id="KW-0813">Transport</keyword>
<dbReference type="Gene3D" id="2.40.30.10">
    <property type="entry name" value="Translation factors"/>
    <property type="match status" value="1"/>
</dbReference>
<evidence type="ECO:0000256" key="5">
    <source>
        <dbReference type="ARBA" id="ARBA00022723"/>
    </source>
</evidence>
<organism evidence="13 14">
    <name type="scientific">Sporolactobacillus mangiferae</name>
    <dbReference type="NCBI Taxonomy" id="2940498"/>
    <lineage>
        <taxon>Bacteria</taxon>
        <taxon>Bacillati</taxon>
        <taxon>Bacillota</taxon>
        <taxon>Bacilli</taxon>
        <taxon>Bacillales</taxon>
        <taxon>Sporolactobacillaceae</taxon>
        <taxon>Sporolactobacillus</taxon>
    </lineage>
</organism>
<feature type="binding site" evidence="11">
    <location>
        <begin position="79"/>
        <end position="80"/>
    </location>
    <ligand>
        <name>FAD</name>
        <dbReference type="ChEBI" id="CHEBI:57692"/>
    </ligand>
</feature>
<dbReference type="InterPro" id="IPR019480">
    <property type="entry name" value="Dihydroorotate_DH_Fe-S-bd"/>
</dbReference>
<dbReference type="InterPro" id="IPR017927">
    <property type="entry name" value="FAD-bd_FR_type"/>
</dbReference>
<protein>
    <recommendedName>
        <fullName evidence="11">Dihydroorotate dehydrogenase B (NAD(+)), electron transfer subunit</fullName>
    </recommendedName>
    <alternativeName>
        <fullName evidence="11">Dihydroorotate oxidase B, electron transfer subunit</fullName>
    </alternativeName>
</protein>
<evidence type="ECO:0000256" key="2">
    <source>
        <dbReference type="ARBA" id="ARBA00022448"/>
    </source>
</evidence>
<dbReference type="SUPFAM" id="SSF52343">
    <property type="entry name" value="Ferredoxin reductase-like, C-terminal NADP-linked domain"/>
    <property type="match status" value="1"/>
</dbReference>
<keyword evidence="6 11" id="KW-0274">FAD</keyword>
<proteinExistence type="inferred from homology"/>
<keyword evidence="10 11" id="KW-0411">Iron-sulfur</keyword>
<evidence type="ECO:0000256" key="9">
    <source>
        <dbReference type="ARBA" id="ARBA00023004"/>
    </source>
</evidence>
<dbReference type="Pfam" id="PF10418">
    <property type="entry name" value="DHODB_Fe-S_bind"/>
    <property type="match status" value="1"/>
</dbReference>
<evidence type="ECO:0000256" key="11">
    <source>
        <dbReference type="HAMAP-Rule" id="MF_01211"/>
    </source>
</evidence>
<dbReference type="Pfam" id="PF00175">
    <property type="entry name" value="NAD_binding_1"/>
    <property type="match status" value="1"/>
</dbReference>
<comment type="similarity">
    <text evidence="1 11">Belongs to the PyrK family.</text>
</comment>
<dbReference type="EMBL" id="JAMAST010000002">
    <property type="protein sequence ID" value="MCL1630921.1"/>
    <property type="molecule type" value="Genomic_DNA"/>
</dbReference>
<feature type="binding site" evidence="11">
    <location>
        <begin position="72"/>
        <end position="74"/>
    </location>
    <ligand>
        <name>FAD</name>
        <dbReference type="ChEBI" id="CHEBI:57692"/>
    </ligand>
</feature>
<dbReference type="Gene3D" id="2.10.240.10">
    <property type="entry name" value="Dihydroorotate dehydrogenase, electron transfer subunit"/>
    <property type="match status" value="1"/>
</dbReference>
<accession>A0ABT0M7T7</accession>
<feature type="binding site" evidence="11">
    <location>
        <position position="246"/>
    </location>
    <ligand>
        <name>[2Fe-2S] cluster</name>
        <dbReference type="ChEBI" id="CHEBI:190135"/>
    </ligand>
</feature>
<dbReference type="SUPFAM" id="SSF63380">
    <property type="entry name" value="Riboflavin synthase domain-like"/>
    <property type="match status" value="1"/>
</dbReference>
<dbReference type="Proteomes" id="UP001203004">
    <property type="component" value="Unassembled WGS sequence"/>
</dbReference>
<feature type="binding site" evidence="11">
    <location>
        <position position="221"/>
    </location>
    <ligand>
        <name>[2Fe-2S] cluster</name>
        <dbReference type="ChEBI" id="CHEBI:190135"/>
    </ligand>
</feature>
<evidence type="ECO:0000256" key="8">
    <source>
        <dbReference type="ARBA" id="ARBA00022982"/>
    </source>
</evidence>
<evidence type="ECO:0000256" key="6">
    <source>
        <dbReference type="ARBA" id="ARBA00022827"/>
    </source>
</evidence>
<keyword evidence="7 11" id="KW-0665">Pyrimidine biosynthesis</keyword>
<comment type="pathway">
    <text evidence="11">Pyrimidine metabolism; UMP biosynthesis via de novo pathway; orotate from (S)-dihydroorotate (NAD(+) route): step 1/1.</text>
</comment>
<evidence type="ECO:0000259" key="12">
    <source>
        <dbReference type="PROSITE" id="PS51384"/>
    </source>
</evidence>
<keyword evidence="3 11" id="KW-0285">Flavoprotein</keyword>
<evidence type="ECO:0000256" key="10">
    <source>
        <dbReference type="ARBA" id="ARBA00023014"/>
    </source>
</evidence>
<dbReference type="InterPro" id="IPR001433">
    <property type="entry name" value="OxRdtase_FAD/NAD-bd"/>
</dbReference>
<feature type="domain" description="FAD-binding FR-type" evidence="12">
    <location>
        <begin position="1"/>
        <end position="104"/>
    </location>
</feature>
<dbReference type="CDD" id="cd06218">
    <property type="entry name" value="DHOD_e_trans"/>
    <property type="match status" value="1"/>
</dbReference>
<comment type="cofactor">
    <cofactor evidence="11">
        <name>FAD</name>
        <dbReference type="ChEBI" id="CHEBI:57692"/>
    </cofactor>
    <text evidence="11">Binds 1 FAD per subunit.</text>
</comment>
<dbReference type="Gene3D" id="3.40.50.80">
    <property type="entry name" value="Nucleotide-binding domain of ferredoxin-NADP reductase (FNR) module"/>
    <property type="match status" value="1"/>
</dbReference>
<dbReference type="PRINTS" id="PR00406">
    <property type="entry name" value="CYTB5RDTASE"/>
</dbReference>
<evidence type="ECO:0000256" key="3">
    <source>
        <dbReference type="ARBA" id="ARBA00022630"/>
    </source>
</evidence>
<keyword evidence="5 11" id="KW-0479">Metal-binding</keyword>
<dbReference type="NCBIfam" id="NF000799">
    <property type="entry name" value="PRK00054.1-4"/>
    <property type="match status" value="1"/>
</dbReference>
<gene>
    <name evidence="11" type="primary">pyrK</name>
    <name evidence="13" type="ORF">M3N64_03050</name>
</gene>
<dbReference type="InterPro" id="IPR012165">
    <property type="entry name" value="Cyt_c3_hydrogenase_gsu"/>
</dbReference>
<dbReference type="InterPro" id="IPR050353">
    <property type="entry name" value="PyrK_electron_transfer"/>
</dbReference>
<dbReference type="InterPro" id="IPR023455">
    <property type="entry name" value="Dihydroorotate_DHASE_ETsu"/>
</dbReference>
<comment type="caution">
    <text evidence="13">The sequence shown here is derived from an EMBL/GenBank/DDBJ whole genome shotgun (WGS) entry which is preliminary data.</text>
</comment>
<dbReference type="HAMAP" id="MF_01211">
    <property type="entry name" value="DHODB_Fe_S_bind"/>
    <property type="match status" value="1"/>
</dbReference>
<keyword evidence="9 11" id="KW-0408">Iron</keyword>
<dbReference type="InterPro" id="IPR039261">
    <property type="entry name" value="FNR_nucleotide-bd"/>
</dbReference>
<dbReference type="PIRSF" id="PIRSF006816">
    <property type="entry name" value="Cyc3_hyd_g"/>
    <property type="match status" value="1"/>
</dbReference>
<keyword evidence="14" id="KW-1185">Reference proteome</keyword>
<keyword evidence="4 11" id="KW-0001">2Fe-2S</keyword>
<dbReference type="InterPro" id="IPR037117">
    <property type="entry name" value="Dihydroorotate_DH_ele_sf"/>
</dbReference>
<evidence type="ECO:0000313" key="14">
    <source>
        <dbReference type="Proteomes" id="UP001203004"/>
    </source>
</evidence>
<feature type="binding site" evidence="11">
    <location>
        <position position="229"/>
    </location>
    <ligand>
        <name>[2Fe-2S] cluster</name>
        <dbReference type="ChEBI" id="CHEBI:190135"/>
    </ligand>
</feature>
<feature type="binding site" evidence="11">
    <location>
        <begin position="55"/>
        <end position="58"/>
    </location>
    <ligand>
        <name>FAD</name>
        <dbReference type="ChEBI" id="CHEBI:57692"/>
    </ligand>
</feature>
<keyword evidence="8 11" id="KW-0249">Electron transport</keyword>
<evidence type="ECO:0000313" key="13">
    <source>
        <dbReference type="EMBL" id="MCL1630921.1"/>
    </source>
</evidence>
<comment type="subunit">
    <text evidence="11">Heterotetramer of 2 PyrK and 2 PyrD type B subunits.</text>
</comment>
<name>A0ABT0M7T7_9BACL</name>
<evidence type="ECO:0000256" key="1">
    <source>
        <dbReference type="ARBA" id="ARBA00006422"/>
    </source>
</evidence>